<keyword evidence="1" id="KW-0812">Transmembrane</keyword>
<proteinExistence type="predicted"/>
<gene>
    <name evidence="2" type="ORF">J2X11_001454</name>
</gene>
<dbReference type="Proteomes" id="UP001257739">
    <property type="component" value="Unassembled WGS sequence"/>
</dbReference>
<keyword evidence="3" id="KW-1185">Reference proteome</keyword>
<evidence type="ECO:0000313" key="2">
    <source>
        <dbReference type="EMBL" id="MDR7086615.1"/>
    </source>
</evidence>
<organism evidence="2 3">
    <name type="scientific">Aeromicrobium panaciterrae</name>
    <dbReference type="NCBI Taxonomy" id="363861"/>
    <lineage>
        <taxon>Bacteria</taxon>
        <taxon>Bacillati</taxon>
        <taxon>Actinomycetota</taxon>
        <taxon>Actinomycetes</taxon>
        <taxon>Propionibacteriales</taxon>
        <taxon>Nocardioidaceae</taxon>
        <taxon>Aeromicrobium</taxon>
    </lineage>
</organism>
<feature type="transmembrane region" description="Helical" evidence="1">
    <location>
        <begin position="77"/>
        <end position="98"/>
    </location>
</feature>
<keyword evidence="1" id="KW-0472">Membrane</keyword>
<evidence type="ECO:0000256" key="1">
    <source>
        <dbReference type="SAM" id="Phobius"/>
    </source>
</evidence>
<dbReference type="EMBL" id="JAVDWH010000001">
    <property type="protein sequence ID" value="MDR7086615.1"/>
    <property type="molecule type" value="Genomic_DNA"/>
</dbReference>
<dbReference type="RefSeq" id="WP_309968784.1">
    <property type="nucleotide sequence ID" value="NZ_JAVDWH010000001.1"/>
</dbReference>
<comment type="caution">
    <text evidence="2">The sequence shown here is derived from an EMBL/GenBank/DDBJ whole genome shotgun (WGS) entry which is preliminary data.</text>
</comment>
<reference evidence="2 3" key="1">
    <citation type="submission" date="2023-07" db="EMBL/GenBank/DDBJ databases">
        <title>Sorghum-associated microbial communities from plants grown in Nebraska, USA.</title>
        <authorList>
            <person name="Schachtman D."/>
        </authorList>
    </citation>
    <scope>NUCLEOTIDE SEQUENCE [LARGE SCALE GENOMIC DNA]</scope>
    <source>
        <strain evidence="2 3">BE248</strain>
    </source>
</reference>
<accession>A0ABU1UNB3</accession>
<name>A0ABU1UNB3_9ACTN</name>
<evidence type="ECO:0000313" key="3">
    <source>
        <dbReference type="Proteomes" id="UP001257739"/>
    </source>
</evidence>
<sequence>MSYLVVGKKSGEAWDVEVRGVGTTTSPDLNGVEAAARALLASEGKADAATVDLQLLLPDFEADLDEARIPRGNRPNIELISGLILLAVVVGAAAFVLGRVL</sequence>
<keyword evidence="1" id="KW-1133">Transmembrane helix</keyword>
<protein>
    <submittedName>
        <fullName evidence="2">Uncharacterized protein</fullName>
    </submittedName>
</protein>